<dbReference type="SMART" id="SM00804">
    <property type="entry name" value="TAP_C"/>
    <property type="match status" value="1"/>
</dbReference>
<gene>
    <name evidence="13" type="ORF">HJG60_014171</name>
</gene>
<reference evidence="13 14" key="1">
    <citation type="journal article" date="2020" name="Nature">
        <title>Six reference-quality genomes reveal evolution of bat adaptations.</title>
        <authorList>
            <person name="Jebb D."/>
            <person name="Huang Z."/>
            <person name="Pippel M."/>
            <person name="Hughes G.M."/>
            <person name="Lavrichenko K."/>
            <person name="Devanna P."/>
            <person name="Winkler S."/>
            <person name="Jermiin L.S."/>
            <person name="Skirmuntt E.C."/>
            <person name="Katzourakis A."/>
            <person name="Burkitt-Gray L."/>
            <person name="Ray D.A."/>
            <person name="Sullivan K.A.M."/>
            <person name="Roscito J.G."/>
            <person name="Kirilenko B.M."/>
            <person name="Davalos L.M."/>
            <person name="Corthals A.P."/>
            <person name="Power M.L."/>
            <person name="Jones G."/>
            <person name="Ransome R.D."/>
            <person name="Dechmann D.K.N."/>
            <person name="Locatelli A.G."/>
            <person name="Puechmaille S.J."/>
            <person name="Fedrigo O."/>
            <person name="Jarvis E.D."/>
            <person name="Hiller M."/>
            <person name="Vernes S.C."/>
            <person name="Myers E.W."/>
            <person name="Teeling E.C."/>
        </authorList>
    </citation>
    <scope>NUCLEOTIDE SEQUENCE [LARGE SCALE GENOMIC DNA]</scope>
    <source>
        <strain evidence="13">Bat1K_MPI-CBG_1</strain>
    </source>
</reference>
<dbReference type="PANTHER" id="PTHR10662">
    <property type="entry name" value="NUCLEAR RNA EXPORT FACTOR"/>
    <property type="match status" value="1"/>
</dbReference>
<dbReference type="Pfam" id="PF09162">
    <property type="entry name" value="Tap-RNA_bind"/>
    <property type="match status" value="1"/>
</dbReference>
<dbReference type="PROSITE" id="PS50177">
    <property type="entry name" value="NTF2_DOMAIN"/>
    <property type="match status" value="1"/>
</dbReference>
<evidence type="ECO:0000256" key="10">
    <source>
        <dbReference type="SAM" id="MobiDB-lite"/>
    </source>
</evidence>
<dbReference type="InterPro" id="IPR009060">
    <property type="entry name" value="UBA-like_sf"/>
</dbReference>
<dbReference type="FunFam" id="3.30.70.330:FF:000165">
    <property type="entry name" value="nuclear RNA export factor 1"/>
    <property type="match status" value="1"/>
</dbReference>
<dbReference type="Gene3D" id="3.10.450.50">
    <property type="match status" value="1"/>
</dbReference>
<dbReference type="SUPFAM" id="SSF54427">
    <property type="entry name" value="NTF2-like"/>
    <property type="match status" value="1"/>
</dbReference>
<dbReference type="Pfam" id="PF03943">
    <property type="entry name" value="TAP_C"/>
    <property type="match status" value="1"/>
</dbReference>
<dbReference type="GO" id="GO:0003723">
    <property type="term" value="F:RNA binding"/>
    <property type="evidence" value="ECO:0007669"/>
    <property type="project" value="InterPro"/>
</dbReference>
<comment type="subcellular location">
    <subcellularLocation>
        <location evidence="1">Cytoplasm</location>
    </subcellularLocation>
    <subcellularLocation>
        <location evidence="2">Nucleus</location>
        <location evidence="2">Nucleoplasm</location>
    </subcellularLocation>
</comment>
<evidence type="ECO:0000256" key="2">
    <source>
        <dbReference type="ARBA" id="ARBA00004642"/>
    </source>
</evidence>
<keyword evidence="5" id="KW-0963">Cytoplasm</keyword>
<organism evidence="13 14">
    <name type="scientific">Phyllostomus discolor</name>
    <name type="common">pale spear-nosed bat</name>
    <dbReference type="NCBI Taxonomy" id="89673"/>
    <lineage>
        <taxon>Eukaryota</taxon>
        <taxon>Metazoa</taxon>
        <taxon>Chordata</taxon>
        <taxon>Craniata</taxon>
        <taxon>Vertebrata</taxon>
        <taxon>Euteleostomi</taxon>
        <taxon>Mammalia</taxon>
        <taxon>Eutheria</taxon>
        <taxon>Laurasiatheria</taxon>
        <taxon>Chiroptera</taxon>
        <taxon>Yangochiroptera</taxon>
        <taxon>Phyllostomidae</taxon>
        <taxon>Phyllostominae</taxon>
        <taxon>Phyllostomus</taxon>
    </lineage>
</organism>
<sequence length="553" mass="63150">MPLRKGLPVKIPSCSSGSEEIVWDQLLSSSAAHLDLQTSSSRLHRFSSQIPCEDTGDRSLPSDHTTGHNTQGNTIDRRSGWGMYRRRYINLSEHISSGILPSSHKQQDRDSTTSDAYVDTQVRYMPYAHYHQRAYFQKWNQTHIKMEREQNPPETKMEKRQDKTSGTWFKITIPFGIKYDEKWLLNLIQEQCSIPFTPVEFHYEKMQAQFFVENASVAFALKNVNNKILDEDNEMVKLVGELDQGKGLEPEEMSANGKPLCTTFPDNSTNISSILELFPKLLCLDSQEPPPPTNLGIEAHKKLPTCRGSFFASEALKNLVLQFLQQYYMIYDSGDRHYLLDAYNDGACFSLTIPFNPKDPNLSNLFEYFKNNRNMKNLKDPNLRFQLLKHTKRDVVCSLCVLPKAQHDFSSFILDMWFLSESMIFVCVSGVFKEGQSQGCVRAFSRTFTVTPASSSSLCIMNDELFVRDVTPDDAQSVYSIEVPNPTFSFVPTLCKEQQEMVQVFSTPSEMSLQWSQKCLNGNHRDYTTAAQVLALPKPKYMMPEEALPQADP</sequence>
<evidence type="ECO:0000256" key="9">
    <source>
        <dbReference type="ARBA" id="ARBA00023242"/>
    </source>
</evidence>
<dbReference type="GO" id="GO:0005737">
    <property type="term" value="C:cytoplasm"/>
    <property type="evidence" value="ECO:0007669"/>
    <property type="project" value="UniProtKB-SubCell"/>
</dbReference>
<evidence type="ECO:0000256" key="1">
    <source>
        <dbReference type="ARBA" id="ARBA00004496"/>
    </source>
</evidence>
<dbReference type="PANTHER" id="PTHR10662:SF12">
    <property type="entry name" value="NUCLEAR RNA EXPORT FACTOR 3"/>
    <property type="match status" value="1"/>
</dbReference>
<evidence type="ECO:0000256" key="3">
    <source>
        <dbReference type="ARBA" id="ARBA00009285"/>
    </source>
</evidence>
<dbReference type="Gene3D" id="1.10.8.10">
    <property type="entry name" value="DNA helicase RuvA subunit, C-terminal domain"/>
    <property type="match status" value="1"/>
</dbReference>
<dbReference type="InterPro" id="IPR032710">
    <property type="entry name" value="NTF2-like_dom_sf"/>
</dbReference>
<dbReference type="InterPro" id="IPR005637">
    <property type="entry name" value="TAP_C_dom"/>
</dbReference>
<keyword evidence="7" id="KW-0677">Repeat</keyword>
<dbReference type="EMBL" id="JABVXQ010000009">
    <property type="protein sequence ID" value="KAF6091144.1"/>
    <property type="molecule type" value="Genomic_DNA"/>
</dbReference>
<dbReference type="SUPFAM" id="SSF46934">
    <property type="entry name" value="UBA-like"/>
    <property type="match status" value="1"/>
</dbReference>
<evidence type="ECO:0000256" key="5">
    <source>
        <dbReference type="ARBA" id="ARBA00022490"/>
    </source>
</evidence>
<dbReference type="InterPro" id="IPR030217">
    <property type="entry name" value="NXF_fam"/>
</dbReference>
<evidence type="ECO:0000259" key="11">
    <source>
        <dbReference type="PROSITE" id="PS50177"/>
    </source>
</evidence>
<dbReference type="FunFam" id="1.10.8.10:FF:000018">
    <property type="entry name" value="Nuclear RNA export factor 1"/>
    <property type="match status" value="1"/>
</dbReference>
<dbReference type="InterPro" id="IPR002075">
    <property type="entry name" value="NTF2_dom"/>
</dbReference>
<evidence type="ECO:0000256" key="4">
    <source>
        <dbReference type="ARBA" id="ARBA00022448"/>
    </source>
</evidence>
<dbReference type="Pfam" id="PF22602">
    <property type="entry name" value="NXF_NTF2"/>
    <property type="match status" value="1"/>
</dbReference>
<name>A0A834DT06_9CHIR</name>
<dbReference type="InterPro" id="IPR035979">
    <property type="entry name" value="RBD_domain_sf"/>
</dbReference>
<proteinExistence type="inferred from homology"/>
<dbReference type="InterPro" id="IPR032675">
    <property type="entry name" value="LRR_dom_sf"/>
</dbReference>
<dbReference type="GO" id="GO:0016973">
    <property type="term" value="P:poly(A)+ mRNA export from nucleus"/>
    <property type="evidence" value="ECO:0007669"/>
    <property type="project" value="TreeGrafter"/>
</dbReference>
<evidence type="ECO:0000313" key="14">
    <source>
        <dbReference type="Proteomes" id="UP000664940"/>
    </source>
</evidence>
<dbReference type="AlphaFoldDB" id="A0A834DT06"/>
<comment type="caution">
    <text evidence="13">The sequence shown here is derived from an EMBL/GenBank/DDBJ whole genome shotgun (WGS) entry which is preliminary data.</text>
</comment>
<evidence type="ECO:0000313" key="13">
    <source>
        <dbReference type="EMBL" id="KAF6091144.1"/>
    </source>
</evidence>
<dbReference type="GO" id="GO:0005654">
    <property type="term" value="C:nucleoplasm"/>
    <property type="evidence" value="ECO:0007669"/>
    <property type="project" value="UniProtKB-SubCell"/>
</dbReference>
<dbReference type="SUPFAM" id="SSF54928">
    <property type="entry name" value="RNA-binding domain, RBD"/>
    <property type="match status" value="1"/>
</dbReference>
<comment type="similarity">
    <text evidence="3">Belongs to the NXF family.</text>
</comment>
<accession>A0A834DT06</accession>
<feature type="domain" description="NTF2" evidence="11">
    <location>
        <begin position="319"/>
        <end position="467"/>
    </location>
</feature>
<dbReference type="InterPro" id="IPR012677">
    <property type="entry name" value="Nucleotide-bd_a/b_plait_sf"/>
</dbReference>
<dbReference type="PROSITE" id="PS51281">
    <property type="entry name" value="TAP_C"/>
    <property type="match status" value="1"/>
</dbReference>
<keyword evidence="9" id="KW-0539">Nucleus</keyword>
<evidence type="ECO:0000256" key="7">
    <source>
        <dbReference type="ARBA" id="ARBA00022737"/>
    </source>
</evidence>
<feature type="domain" description="TAP-C" evidence="12">
    <location>
        <begin position="496"/>
        <end position="551"/>
    </location>
</feature>
<evidence type="ECO:0000256" key="6">
    <source>
        <dbReference type="ARBA" id="ARBA00022614"/>
    </source>
</evidence>
<evidence type="ECO:0000259" key="12">
    <source>
        <dbReference type="PROSITE" id="PS51281"/>
    </source>
</evidence>
<evidence type="ECO:0000256" key="8">
    <source>
        <dbReference type="ARBA" id="ARBA00022816"/>
    </source>
</evidence>
<dbReference type="FunFam" id="3.10.450.50:FF:000004">
    <property type="entry name" value="Nuclear RNA export factor 1"/>
    <property type="match status" value="1"/>
</dbReference>
<keyword evidence="4" id="KW-0813">Transport</keyword>
<feature type="region of interest" description="Disordered" evidence="10">
    <location>
        <begin position="48"/>
        <end position="77"/>
    </location>
</feature>
<dbReference type="Gene3D" id="3.80.10.10">
    <property type="entry name" value="Ribonuclease Inhibitor"/>
    <property type="match status" value="1"/>
</dbReference>
<dbReference type="CDD" id="cd14342">
    <property type="entry name" value="UBA_TAP-C"/>
    <property type="match status" value="1"/>
</dbReference>
<dbReference type="InterPro" id="IPR015245">
    <property type="entry name" value="Tap_RNA-bd"/>
</dbReference>
<dbReference type="Proteomes" id="UP000664940">
    <property type="component" value="Unassembled WGS sequence"/>
</dbReference>
<keyword evidence="6" id="KW-0433">Leucine-rich repeat</keyword>
<feature type="compositionally biased region" description="Polar residues" evidence="10">
    <location>
        <begin position="62"/>
        <end position="74"/>
    </location>
</feature>
<protein>
    <submittedName>
        <fullName evidence="13">Nuclear RNA export factor 3</fullName>
    </submittedName>
</protein>
<dbReference type="Gene3D" id="3.30.70.330">
    <property type="match status" value="1"/>
</dbReference>
<dbReference type="InterPro" id="IPR018222">
    <property type="entry name" value="Nuclear_transport_factor_2_euk"/>
</dbReference>
<keyword evidence="8" id="KW-0509">mRNA transport</keyword>